<dbReference type="InterPro" id="IPR036188">
    <property type="entry name" value="FAD/NAD-bd_sf"/>
</dbReference>
<name>A0A443NJ85_9MAGN</name>
<dbReference type="EC" id="1.-.-.-" evidence="6"/>
<gene>
    <name evidence="7" type="ORF">CKAN_00715200</name>
</gene>
<dbReference type="EMBL" id="QPKB01000003">
    <property type="protein sequence ID" value="RWR78612.1"/>
    <property type="molecule type" value="Genomic_DNA"/>
</dbReference>
<evidence type="ECO:0000256" key="4">
    <source>
        <dbReference type="ARBA" id="ARBA00023002"/>
    </source>
</evidence>
<keyword evidence="7" id="KW-0670">Pyruvate</keyword>
<proteinExistence type="inferred from homology"/>
<reference evidence="7 8" key="1">
    <citation type="journal article" date="2019" name="Nat. Plants">
        <title>Stout camphor tree genome fills gaps in understanding of flowering plant genome evolution.</title>
        <authorList>
            <person name="Chaw S.M."/>
            <person name="Liu Y.C."/>
            <person name="Wu Y.W."/>
            <person name="Wang H.Y."/>
            <person name="Lin C.I."/>
            <person name="Wu C.S."/>
            <person name="Ke H.M."/>
            <person name="Chang L.Y."/>
            <person name="Hsu C.Y."/>
            <person name="Yang H.T."/>
            <person name="Sudianto E."/>
            <person name="Hsu M.H."/>
            <person name="Wu K.P."/>
            <person name="Wang L.N."/>
            <person name="Leebens-Mack J.H."/>
            <person name="Tsai I.J."/>
        </authorList>
    </citation>
    <scope>NUCLEOTIDE SEQUENCE [LARGE SCALE GENOMIC DNA]</scope>
    <source>
        <strain evidence="8">cv. Chaw 1501</strain>
        <tissue evidence="7">Young leaves</tissue>
    </source>
</reference>
<dbReference type="InterPro" id="IPR020946">
    <property type="entry name" value="Flavin_mOase-like"/>
</dbReference>
<dbReference type="Pfam" id="PF00743">
    <property type="entry name" value="FMO-like"/>
    <property type="match status" value="2"/>
</dbReference>
<evidence type="ECO:0000256" key="6">
    <source>
        <dbReference type="RuleBase" id="RU361177"/>
    </source>
</evidence>
<evidence type="ECO:0000313" key="8">
    <source>
        <dbReference type="Proteomes" id="UP000283530"/>
    </source>
</evidence>
<keyword evidence="2 6" id="KW-0285">Flavoprotein</keyword>
<dbReference type="STRING" id="337451.A0A443NJ85"/>
<sequence length="702" mass="77834">MPHPPEAPTFIPRKDFIQYLEDYVSHFDVKPKYCRMVESAVFDGNAKRWCVMATNSESGVAEEYSCRSLVVATGENSEEFIPDVPGLESFNGEVLHSSNYKSGSKYSGKAVLVVGCGNSGMEIAYDLANYGARSSIVVRSQFHVLTKEMVQLGMTLLKSFPCNMVDDLVLLLSKSQFGDMTKYGIVRPSKGPFHLKETTGRSPVIDVGTLKKIRSGDIQVLPELKRVDGNEAIFANGNSHRLDAIVFATGYRSTAKKWLKEDDYLLNQDGMPKHDFPNHWKGKNGLYCAGLSRRGLAGISMDAQNVAKDIKMCYSNEMQEMKNEVAVVIVGAGPAGLATSACLNLLSISNVILERENCCASLWRHRAYDRLNLHLAKEFCQLPHMPHPPEAPTFIPRKDFIQYLEDYVSHFDVKPKYCRMVESAVFDGNAKRWCVMATNSESGVAEEYSCRFLVVATGENSEEFIPDVPGLESFNGEVLHSSNYKSGSKYSGKAVLVVGCGNSGMEIAYDLANYGARSSIVVRSPFHVLTKEMVQLGMTLLKSFPCNMVDDLVLLLSKSQFGDMTKYGIVRPSKGPFHLKETTGRSPVIDVGTLKKIRSGDIQVLPELKRVDGNEAIFANGNSHRLDAIVFATGYRSTAKKWLKEDDYLLNQDGMPKHDFPNHWKGKNGLYCAGLSRRGLAGISMDAQNVAKDIKMCYSNEM</sequence>
<dbReference type="GO" id="GO:0103075">
    <property type="term" value="F:indole-3-pyruvate monooxygenase activity"/>
    <property type="evidence" value="ECO:0007669"/>
    <property type="project" value="UniProtKB-EC"/>
</dbReference>
<dbReference type="GO" id="GO:0050660">
    <property type="term" value="F:flavin adenine dinucleotide binding"/>
    <property type="evidence" value="ECO:0007669"/>
    <property type="project" value="InterPro"/>
</dbReference>
<evidence type="ECO:0000256" key="1">
    <source>
        <dbReference type="ARBA" id="ARBA00009183"/>
    </source>
</evidence>
<dbReference type="InterPro" id="IPR050982">
    <property type="entry name" value="Auxin_biosynth/cation_transpt"/>
</dbReference>
<dbReference type="GO" id="GO:0050661">
    <property type="term" value="F:NADP binding"/>
    <property type="evidence" value="ECO:0007669"/>
    <property type="project" value="InterPro"/>
</dbReference>
<evidence type="ECO:0000313" key="7">
    <source>
        <dbReference type="EMBL" id="RWR78612.1"/>
    </source>
</evidence>
<evidence type="ECO:0000256" key="3">
    <source>
        <dbReference type="ARBA" id="ARBA00022827"/>
    </source>
</evidence>
<dbReference type="SUPFAM" id="SSF51905">
    <property type="entry name" value="FAD/NAD(P)-binding domain"/>
    <property type="match status" value="4"/>
</dbReference>
<comment type="cofactor">
    <cofactor evidence="6">
        <name>FAD</name>
        <dbReference type="ChEBI" id="CHEBI:57692"/>
    </cofactor>
</comment>
<dbReference type="PRINTS" id="PR00469">
    <property type="entry name" value="PNDRDTASEII"/>
</dbReference>
<keyword evidence="6 7" id="KW-0503">Monooxygenase</keyword>
<keyword evidence="8" id="KW-1185">Reference proteome</keyword>
<comment type="similarity">
    <text evidence="1 6">Belongs to the FMO family.</text>
</comment>
<dbReference type="Gene3D" id="3.50.50.60">
    <property type="entry name" value="FAD/NAD(P)-binding domain"/>
    <property type="match status" value="2"/>
</dbReference>
<accession>A0A443NJ85</accession>
<organism evidence="7 8">
    <name type="scientific">Cinnamomum micranthum f. kanehirae</name>
    <dbReference type="NCBI Taxonomy" id="337451"/>
    <lineage>
        <taxon>Eukaryota</taxon>
        <taxon>Viridiplantae</taxon>
        <taxon>Streptophyta</taxon>
        <taxon>Embryophyta</taxon>
        <taxon>Tracheophyta</taxon>
        <taxon>Spermatophyta</taxon>
        <taxon>Magnoliopsida</taxon>
        <taxon>Magnoliidae</taxon>
        <taxon>Laurales</taxon>
        <taxon>Lauraceae</taxon>
        <taxon>Cinnamomum</taxon>
    </lineage>
</organism>
<dbReference type="AlphaFoldDB" id="A0A443NJ85"/>
<dbReference type="GO" id="GO:0004499">
    <property type="term" value="F:N,N-dimethylaniline monooxygenase activity"/>
    <property type="evidence" value="ECO:0007669"/>
    <property type="project" value="InterPro"/>
</dbReference>
<dbReference type="OrthoDB" id="66881at2759"/>
<keyword evidence="3 6" id="KW-0274">FAD</keyword>
<protein>
    <recommendedName>
        <fullName evidence="6">Flavin-containing monooxygenase</fullName>
        <ecNumber evidence="6">1.-.-.-</ecNumber>
    </recommendedName>
</protein>
<dbReference type="PRINTS" id="PR00368">
    <property type="entry name" value="FADPNR"/>
</dbReference>
<comment type="catalytic activity">
    <reaction evidence="5">
        <text>indole-3-pyruvate + NADPH + O2 + H(+) = (indol-3-yl)acetate + CO2 + NADP(+) + H2O</text>
        <dbReference type="Rhea" id="RHEA:34331"/>
        <dbReference type="ChEBI" id="CHEBI:15377"/>
        <dbReference type="ChEBI" id="CHEBI:15378"/>
        <dbReference type="ChEBI" id="CHEBI:15379"/>
        <dbReference type="ChEBI" id="CHEBI:16526"/>
        <dbReference type="ChEBI" id="CHEBI:17640"/>
        <dbReference type="ChEBI" id="CHEBI:30854"/>
        <dbReference type="ChEBI" id="CHEBI:57783"/>
        <dbReference type="ChEBI" id="CHEBI:58349"/>
        <dbReference type="EC" id="1.14.13.168"/>
    </reaction>
</comment>
<comment type="caution">
    <text evidence="7">The sequence shown here is derived from an EMBL/GenBank/DDBJ whole genome shotgun (WGS) entry which is preliminary data.</text>
</comment>
<dbReference type="PANTHER" id="PTHR43539">
    <property type="entry name" value="FLAVIN-BINDING MONOOXYGENASE-LIKE PROTEIN (AFU_ORTHOLOGUE AFUA_4G09220)"/>
    <property type="match status" value="1"/>
</dbReference>
<keyword evidence="4 6" id="KW-0560">Oxidoreductase</keyword>
<dbReference type="Proteomes" id="UP000283530">
    <property type="component" value="Unassembled WGS sequence"/>
</dbReference>
<evidence type="ECO:0000256" key="2">
    <source>
        <dbReference type="ARBA" id="ARBA00022630"/>
    </source>
</evidence>
<dbReference type="PANTHER" id="PTHR43539:SF9">
    <property type="entry name" value="INDOLE-3-PYRUVATE MONOOXYGENASE YUCCA11-RELATED"/>
    <property type="match status" value="1"/>
</dbReference>
<evidence type="ECO:0000256" key="5">
    <source>
        <dbReference type="ARBA" id="ARBA00047707"/>
    </source>
</evidence>